<dbReference type="CDD" id="cd06581">
    <property type="entry name" value="TM_PBP1_LivM_like"/>
    <property type="match status" value="1"/>
</dbReference>
<protein>
    <submittedName>
        <fullName evidence="7">Branched-chain amino acid ABC transporter, permease component</fullName>
    </submittedName>
</protein>
<feature type="transmembrane region" description="Helical" evidence="6">
    <location>
        <begin position="126"/>
        <end position="147"/>
    </location>
</feature>
<keyword evidence="4 6" id="KW-1133">Transmembrane helix</keyword>
<feature type="transmembrane region" description="Helical" evidence="6">
    <location>
        <begin position="25"/>
        <end position="42"/>
    </location>
</feature>
<dbReference type="Proteomes" id="UP000016944">
    <property type="component" value="Plasmid IRBL74_p"/>
</dbReference>
<dbReference type="GO" id="GO:0005886">
    <property type="term" value="C:plasma membrane"/>
    <property type="evidence" value="ECO:0007669"/>
    <property type="project" value="UniProtKB-SubCell"/>
</dbReference>
<dbReference type="RefSeq" id="WP_022557633.1">
    <property type="nucleotide sequence ID" value="NC_022536.1"/>
</dbReference>
<evidence type="ECO:0000256" key="5">
    <source>
        <dbReference type="ARBA" id="ARBA00023136"/>
    </source>
</evidence>
<feature type="transmembrane region" description="Helical" evidence="6">
    <location>
        <begin position="298"/>
        <end position="315"/>
    </location>
</feature>
<evidence type="ECO:0000256" key="1">
    <source>
        <dbReference type="ARBA" id="ARBA00004651"/>
    </source>
</evidence>
<dbReference type="KEGG" id="rir:BN877_p0628"/>
<evidence type="ECO:0000256" key="4">
    <source>
        <dbReference type="ARBA" id="ARBA00022989"/>
    </source>
</evidence>
<dbReference type="InterPro" id="IPR043428">
    <property type="entry name" value="LivM-like"/>
</dbReference>
<organism evidence="7 8">
    <name type="scientific">Agrobacterium pusense</name>
    <dbReference type="NCBI Taxonomy" id="648995"/>
    <lineage>
        <taxon>Bacteria</taxon>
        <taxon>Pseudomonadati</taxon>
        <taxon>Pseudomonadota</taxon>
        <taxon>Alphaproteobacteria</taxon>
        <taxon>Hyphomicrobiales</taxon>
        <taxon>Rhizobiaceae</taxon>
        <taxon>Rhizobium/Agrobacterium group</taxon>
        <taxon>Agrobacterium</taxon>
    </lineage>
</organism>
<evidence type="ECO:0000313" key="8">
    <source>
        <dbReference type="Proteomes" id="UP000016944"/>
    </source>
</evidence>
<keyword evidence="7" id="KW-0614">Plasmid</keyword>
<feature type="transmembrane region" description="Helical" evidence="6">
    <location>
        <begin position="172"/>
        <end position="189"/>
    </location>
</feature>
<evidence type="ECO:0000256" key="6">
    <source>
        <dbReference type="SAM" id="Phobius"/>
    </source>
</evidence>
<feature type="transmembrane region" description="Helical" evidence="6">
    <location>
        <begin position="79"/>
        <end position="95"/>
    </location>
</feature>
<dbReference type="PANTHER" id="PTHR30482:SF10">
    <property type="entry name" value="HIGH-AFFINITY BRANCHED-CHAIN AMINO ACID TRANSPORT PROTEIN BRAE"/>
    <property type="match status" value="1"/>
</dbReference>
<dbReference type="EMBL" id="HG518324">
    <property type="protein sequence ID" value="CDI12343.1"/>
    <property type="molecule type" value="Genomic_DNA"/>
</dbReference>
<dbReference type="GO" id="GO:0015658">
    <property type="term" value="F:branched-chain amino acid transmembrane transporter activity"/>
    <property type="evidence" value="ECO:0007669"/>
    <property type="project" value="InterPro"/>
</dbReference>
<keyword evidence="2" id="KW-1003">Cell membrane</keyword>
<sequence length="328" mass="34622">MSDTTATLHAQRGHSTAFRAMVTEVRLDALILFVLLVLPLIISGSWRYALGLCFANSIGVLAVSVLVRYGGEVSIGHSFFAAIGAYSVAILEAHLGMPLAVSLPIAIVAGTLFGVLFAWPSRRLSGIYLAVSTMALALALPEIIISADRWTGGFEGLYVSKPFLPGLPVEPQRYYVTLIALTCIVYALVQLRRSRQGRALLLARTHPAAAEAFGTRPAWARVSVLGISGGIAAISGAMLAFASSAVSPTGYTFWSSIFLLVGSVVSFYGLTLTRALIGGAFLTLVPQVLAGSGAWIPVFYGVALIGVVLLGHFSPKIAQRVARSREGT</sequence>
<gene>
    <name evidence="7" type="ORF">BN877_p0628</name>
</gene>
<comment type="subcellular location">
    <subcellularLocation>
        <location evidence="1">Cell membrane</location>
        <topology evidence="1">Multi-pass membrane protein</topology>
    </subcellularLocation>
</comment>
<dbReference type="PANTHER" id="PTHR30482">
    <property type="entry name" value="HIGH-AFFINITY BRANCHED-CHAIN AMINO ACID TRANSPORT SYSTEM PERMEASE"/>
    <property type="match status" value="1"/>
</dbReference>
<keyword evidence="3 6" id="KW-0812">Transmembrane</keyword>
<feature type="transmembrane region" description="Helical" evidence="6">
    <location>
        <begin position="48"/>
        <end position="67"/>
    </location>
</feature>
<dbReference type="AlphaFoldDB" id="U4Q539"/>
<dbReference type="PATRIC" id="fig|424182.3.peg.5309"/>
<evidence type="ECO:0000256" key="2">
    <source>
        <dbReference type="ARBA" id="ARBA00022475"/>
    </source>
</evidence>
<keyword evidence="5 6" id="KW-0472">Membrane</keyword>
<dbReference type="InterPro" id="IPR001851">
    <property type="entry name" value="ABC_transp_permease"/>
</dbReference>
<dbReference type="Pfam" id="PF02653">
    <property type="entry name" value="BPD_transp_2"/>
    <property type="match status" value="1"/>
</dbReference>
<name>U4Q539_9HYPH</name>
<dbReference type="HOGENOM" id="CLU_031365_2_2_5"/>
<reference evidence="7 8" key="1">
    <citation type="journal article" date="2013" name="Genome Announc.">
        <title>Complete Genome Sequence of the Sesbania Symbiont and Rice Growth-Promoting Endophyte Rhizobium sp. Strain IRBG74.</title>
        <authorList>
            <person name="Crook M.B."/>
            <person name="Mitra S."/>
            <person name="Ane J.M."/>
            <person name="Sadowsky M.J."/>
            <person name="Gyaneshwar P."/>
        </authorList>
    </citation>
    <scope>NUCLEOTIDE SEQUENCE [LARGE SCALE GENOMIC DNA]</scope>
    <source>
        <strain evidence="7 8">IRBG74</strain>
        <plasmid evidence="8">IRBL74_p</plasmid>
    </source>
</reference>
<proteinExistence type="predicted"/>
<evidence type="ECO:0000313" key="7">
    <source>
        <dbReference type="EMBL" id="CDI12343.1"/>
    </source>
</evidence>
<evidence type="ECO:0000256" key="3">
    <source>
        <dbReference type="ARBA" id="ARBA00022692"/>
    </source>
</evidence>
<feature type="transmembrane region" description="Helical" evidence="6">
    <location>
        <begin position="222"/>
        <end position="245"/>
    </location>
</feature>
<accession>U4Q539</accession>
<feature type="transmembrane region" description="Helical" evidence="6">
    <location>
        <begin position="251"/>
        <end position="270"/>
    </location>
</feature>
<feature type="transmembrane region" description="Helical" evidence="6">
    <location>
        <begin position="101"/>
        <end position="119"/>
    </location>
</feature>
<geneLocation type="plasmid" evidence="7 8">
    <name>IRBL74_p</name>
</geneLocation>